<name>A0A1F6CJX6_HANXR</name>
<dbReference type="InterPro" id="IPR057240">
    <property type="entry name" value="ParB_dimer_C"/>
</dbReference>
<comment type="similarity">
    <text evidence="1">Belongs to the ParB family.</text>
</comment>
<protein>
    <recommendedName>
        <fullName evidence="4">ParB-like N-terminal domain-containing protein</fullName>
    </recommendedName>
</protein>
<keyword evidence="2" id="KW-0159">Chromosome partition</keyword>
<evidence type="ECO:0000313" key="6">
    <source>
        <dbReference type="Proteomes" id="UP000178606"/>
    </source>
</evidence>
<dbReference type="Gene3D" id="1.10.10.2830">
    <property type="match status" value="1"/>
</dbReference>
<dbReference type="InterPro" id="IPR041468">
    <property type="entry name" value="HTH_ParB/Spo0J"/>
</dbReference>
<dbReference type="Pfam" id="PF17762">
    <property type="entry name" value="HTH_ParB"/>
    <property type="match status" value="1"/>
</dbReference>
<dbReference type="FunFam" id="1.10.10.2830:FF:000001">
    <property type="entry name" value="Chromosome partitioning protein ParB"/>
    <property type="match status" value="1"/>
</dbReference>
<proteinExistence type="inferred from homology"/>
<dbReference type="PANTHER" id="PTHR33375">
    <property type="entry name" value="CHROMOSOME-PARTITIONING PROTEIN PARB-RELATED"/>
    <property type="match status" value="1"/>
</dbReference>
<evidence type="ECO:0000256" key="1">
    <source>
        <dbReference type="ARBA" id="ARBA00006295"/>
    </source>
</evidence>
<dbReference type="CDD" id="cd16393">
    <property type="entry name" value="SPO0J_N"/>
    <property type="match status" value="1"/>
</dbReference>
<dbReference type="InterPro" id="IPR004437">
    <property type="entry name" value="ParB/RepB/Spo0J"/>
</dbReference>
<dbReference type="AlphaFoldDB" id="A0A1F6CJX6"/>
<reference evidence="5 6" key="1">
    <citation type="journal article" date="2016" name="Nat. Commun.">
        <title>Thousands of microbial genomes shed light on interconnected biogeochemical processes in an aquifer system.</title>
        <authorList>
            <person name="Anantharaman K."/>
            <person name="Brown C.T."/>
            <person name="Hug L.A."/>
            <person name="Sharon I."/>
            <person name="Castelle C.J."/>
            <person name="Probst A.J."/>
            <person name="Thomas B.C."/>
            <person name="Singh A."/>
            <person name="Wilkins M.J."/>
            <person name="Karaoz U."/>
            <person name="Brodie E.L."/>
            <person name="Williams K.H."/>
            <person name="Hubbard S.S."/>
            <person name="Banfield J.F."/>
        </authorList>
    </citation>
    <scope>NUCLEOTIDE SEQUENCE [LARGE SCALE GENOMIC DNA]</scope>
    <source>
        <strain evidence="6">RIFCSPLOWO2_12_FULL_64_10</strain>
    </source>
</reference>
<dbReference type="Pfam" id="PF02195">
    <property type="entry name" value="ParB_N"/>
    <property type="match status" value="1"/>
</dbReference>
<dbReference type="GO" id="GO:0045881">
    <property type="term" value="P:positive regulation of sporulation resulting in formation of a cellular spore"/>
    <property type="evidence" value="ECO:0007669"/>
    <property type="project" value="TreeGrafter"/>
</dbReference>
<evidence type="ECO:0000256" key="3">
    <source>
        <dbReference type="ARBA" id="ARBA00023125"/>
    </source>
</evidence>
<evidence type="ECO:0000256" key="2">
    <source>
        <dbReference type="ARBA" id="ARBA00022829"/>
    </source>
</evidence>
<dbReference type="Pfam" id="PF23552">
    <property type="entry name" value="ParB_C"/>
    <property type="match status" value="1"/>
</dbReference>
<gene>
    <name evidence="5" type="ORF">A3F84_29020</name>
</gene>
<evidence type="ECO:0000313" key="5">
    <source>
        <dbReference type="EMBL" id="OGG49536.1"/>
    </source>
</evidence>
<dbReference type="PANTHER" id="PTHR33375:SF1">
    <property type="entry name" value="CHROMOSOME-PARTITIONING PROTEIN PARB-RELATED"/>
    <property type="match status" value="1"/>
</dbReference>
<feature type="domain" description="ParB-like N-terminal" evidence="4">
    <location>
        <begin position="33"/>
        <end position="123"/>
    </location>
</feature>
<dbReference type="GO" id="GO:0007059">
    <property type="term" value="P:chromosome segregation"/>
    <property type="evidence" value="ECO:0007669"/>
    <property type="project" value="UniProtKB-KW"/>
</dbReference>
<comment type="caution">
    <text evidence="5">The sequence shown here is derived from an EMBL/GenBank/DDBJ whole genome shotgun (WGS) entry which is preliminary data.</text>
</comment>
<dbReference type="GO" id="GO:0005694">
    <property type="term" value="C:chromosome"/>
    <property type="evidence" value="ECO:0007669"/>
    <property type="project" value="TreeGrafter"/>
</dbReference>
<evidence type="ECO:0000259" key="4">
    <source>
        <dbReference type="SMART" id="SM00470"/>
    </source>
</evidence>
<accession>A0A1F6CJX6</accession>
<dbReference type="Gene3D" id="3.90.1530.30">
    <property type="match status" value="1"/>
</dbReference>
<organism evidence="5 6">
    <name type="scientific">Handelsmanbacteria sp. (strain RIFCSPLOWO2_12_FULL_64_10)</name>
    <dbReference type="NCBI Taxonomy" id="1817868"/>
    <lineage>
        <taxon>Bacteria</taxon>
        <taxon>Candidatus Handelsmaniibacteriota</taxon>
    </lineage>
</organism>
<dbReference type="InterPro" id="IPR003115">
    <property type="entry name" value="ParB_N"/>
</dbReference>
<dbReference type="Proteomes" id="UP000178606">
    <property type="component" value="Unassembled WGS sequence"/>
</dbReference>
<dbReference type="InterPro" id="IPR036086">
    <property type="entry name" value="ParB/Sulfiredoxin_sf"/>
</dbReference>
<dbReference type="EMBL" id="MFKF01000229">
    <property type="protein sequence ID" value="OGG49536.1"/>
    <property type="molecule type" value="Genomic_DNA"/>
</dbReference>
<dbReference type="SUPFAM" id="SSF109709">
    <property type="entry name" value="KorB DNA-binding domain-like"/>
    <property type="match status" value="1"/>
</dbReference>
<dbReference type="SMART" id="SM00470">
    <property type="entry name" value="ParB"/>
    <property type="match status" value="1"/>
</dbReference>
<dbReference type="NCBIfam" id="TIGR00180">
    <property type="entry name" value="parB_part"/>
    <property type="match status" value="1"/>
</dbReference>
<dbReference type="SUPFAM" id="SSF110849">
    <property type="entry name" value="ParB/Sulfiredoxin"/>
    <property type="match status" value="1"/>
</dbReference>
<dbReference type="GO" id="GO:0003677">
    <property type="term" value="F:DNA binding"/>
    <property type="evidence" value="ECO:0007669"/>
    <property type="project" value="UniProtKB-KW"/>
</dbReference>
<dbReference type="InterPro" id="IPR050336">
    <property type="entry name" value="Chromosome_partition/occlusion"/>
</dbReference>
<keyword evidence="3" id="KW-0238">DNA-binding</keyword>
<sequence>MGKRNVLGKGLGALIPEALEGTTEATDDGLRISHIGISEIAPNPYQPRTEFDPTHIEELKQSILEKGIIQPITVRRLGGGYQLIAGERRLRAAREAGMEAIPAVVMEVSSPEEMMELSLIENIQREDLNPIEEAKAYRMLADQCHLTQEEVAGRVGKDRSTVANTLRLLKLPPEIQDHLARGDISTGHARALLAFDDEETQLKLCARILKDSLTVRKVEGLVRSFQSQTPAKQPSKPSRDALTTAVEERLQRVLGASVKIVRKGKKGKVEIAFYGDEDLERLIDLMTTLEST</sequence>
<dbReference type="FunFam" id="3.90.1530.30:FF:000001">
    <property type="entry name" value="Chromosome partitioning protein ParB"/>
    <property type="match status" value="1"/>
</dbReference>